<dbReference type="InterPro" id="IPR038063">
    <property type="entry name" value="Transpep_catalytic_dom"/>
</dbReference>
<feature type="chain" id="PRO_5015594344" description="L,D-TPase catalytic domain-containing protein" evidence="8">
    <location>
        <begin position="31"/>
        <end position="540"/>
    </location>
</feature>
<dbReference type="GO" id="GO:0008360">
    <property type="term" value="P:regulation of cell shape"/>
    <property type="evidence" value="ECO:0007669"/>
    <property type="project" value="UniProtKB-UniRule"/>
</dbReference>
<dbReference type="CDD" id="cd16913">
    <property type="entry name" value="YkuD_like"/>
    <property type="match status" value="1"/>
</dbReference>
<evidence type="ECO:0000313" key="11">
    <source>
        <dbReference type="Proteomes" id="UP000245370"/>
    </source>
</evidence>
<keyword evidence="3" id="KW-0808">Transferase</keyword>
<comment type="pathway">
    <text evidence="1 7">Cell wall biogenesis; peptidoglycan biosynthesis.</text>
</comment>
<gene>
    <name evidence="10" type="ORF">DIT68_14515</name>
</gene>
<evidence type="ECO:0000256" key="3">
    <source>
        <dbReference type="ARBA" id="ARBA00022679"/>
    </source>
</evidence>
<keyword evidence="6 7" id="KW-0961">Cell wall biogenesis/degradation</keyword>
<evidence type="ECO:0000313" key="10">
    <source>
        <dbReference type="EMBL" id="PWH81902.1"/>
    </source>
</evidence>
<feature type="active site" description="Nucleophile" evidence="7">
    <location>
        <position position="455"/>
    </location>
</feature>
<dbReference type="PANTHER" id="PTHR41533">
    <property type="entry name" value="L,D-TRANSPEPTIDASE HI_1667-RELATED"/>
    <property type="match status" value="1"/>
</dbReference>
<reference evidence="10 11" key="2">
    <citation type="submission" date="2018-05" db="EMBL/GenBank/DDBJ databases">
        <authorList>
            <person name="Lanie J.A."/>
            <person name="Ng W.-L."/>
            <person name="Kazmierczak K.M."/>
            <person name="Andrzejewski T.M."/>
            <person name="Davidsen T.M."/>
            <person name="Wayne K.J."/>
            <person name="Tettelin H."/>
            <person name="Glass J.I."/>
            <person name="Rusch D."/>
            <person name="Podicherti R."/>
            <person name="Tsui H.-C.T."/>
            <person name="Winkler M.E."/>
        </authorList>
    </citation>
    <scope>NUCLEOTIDE SEQUENCE [LARGE SCALE GENOMIC DNA]</scope>
    <source>
        <strain evidence="10 11">C305</strain>
    </source>
</reference>
<dbReference type="GO" id="GO:0071555">
    <property type="term" value="P:cell wall organization"/>
    <property type="evidence" value="ECO:0007669"/>
    <property type="project" value="UniProtKB-UniRule"/>
</dbReference>
<dbReference type="UniPathway" id="UPA00219"/>
<dbReference type="AlphaFoldDB" id="A0A2U2X295"/>
<evidence type="ECO:0000256" key="5">
    <source>
        <dbReference type="ARBA" id="ARBA00022984"/>
    </source>
</evidence>
<organism evidence="10 11">
    <name type="scientific">Brumimicrobium oceani</name>
    <dbReference type="NCBI Taxonomy" id="2100725"/>
    <lineage>
        <taxon>Bacteria</taxon>
        <taxon>Pseudomonadati</taxon>
        <taxon>Bacteroidota</taxon>
        <taxon>Flavobacteriia</taxon>
        <taxon>Flavobacteriales</taxon>
        <taxon>Crocinitomicaceae</taxon>
        <taxon>Brumimicrobium</taxon>
    </lineage>
</organism>
<evidence type="ECO:0000256" key="4">
    <source>
        <dbReference type="ARBA" id="ARBA00022960"/>
    </source>
</evidence>
<keyword evidence="4 7" id="KW-0133">Cell shape</keyword>
<dbReference type="GO" id="GO:0004180">
    <property type="term" value="F:carboxypeptidase activity"/>
    <property type="evidence" value="ECO:0007669"/>
    <property type="project" value="UniProtKB-ARBA"/>
</dbReference>
<evidence type="ECO:0000256" key="2">
    <source>
        <dbReference type="ARBA" id="ARBA00005992"/>
    </source>
</evidence>
<dbReference type="InterPro" id="IPR005490">
    <property type="entry name" value="LD_TPept_cat_dom"/>
</dbReference>
<evidence type="ECO:0000256" key="6">
    <source>
        <dbReference type="ARBA" id="ARBA00023316"/>
    </source>
</evidence>
<reference evidence="10 11" key="1">
    <citation type="submission" date="2018-05" db="EMBL/GenBank/DDBJ databases">
        <title>Brumimicrobium oceani sp. nov., isolated from coastal sediment.</title>
        <authorList>
            <person name="Kou Y."/>
        </authorList>
    </citation>
    <scope>NUCLEOTIDE SEQUENCE [LARGE SCALE GENOMIC DNA]</scope>
    <source>
        <strain evidence="10 11">C305</strain>
    </source>
</reference>
<name>A0A2U2X295_9FLAO</name>
<dbReference type="EMBL" id="QFRJ01000015">
    <property type="protein sequence ID" value="PWH81902.1"/>
    <property type="molecule type" value="Genomic_DNA"/>
</dbReference>
<evidence type="ECO:0000259" key="9">
    <source>
        <dbReference type="PROSITE" id="PS52029"/>
    </source>
</evidence>
<proteinExistence type="inferred from homology"/>
<keyword evidence="8" id="KW-0732">Signal</keyword>
<keyword evidence="11" id="KW-1185">Reference proteome</keyword>
<dbReference type="Proteomes" id="UP000245370">
    <property type="component" value="Unassembled WGS sequence"/>
</dbReference>
<comment type="caution">
    <text evidence="10">The sequence shown here is derived from an EMBL/GenBank/DDBJ whole genome shotgun (WGS) entry which is preliminary data.</text>
</comment>
<feature type="active site" description="Proton donor/acceptor" evidence="7">
    <location>
        <position position="436"/>
    </location>
</feature>
<accession>A0A2U2X295</accession>
<feature type="domain" description="L,D-TPase catalytic" evidence="9">
    <location>
        <begin position="304"/>
        <end position="483"/>
    </location>
</feature>
<dbReference type="GO" id="GO:0016740">
    <property type="term" value="F:transferase activity"/>
    <property type="evidence" value="ECO:0007669"/>
    <property type="project" value="UniProtKB-KW"/>
</dbReference>
<evidence type="ECO:0000256" key="8">
    <source>
        <dbReference type="SAM" id="SignalP"/>
    </source>
</evidence>
<sequence>MKLLYMKNKLTFILSLLFLAHLFLKCSSGAEFNQNELNSSTKIDQTIRTIDKKTIDHLPISDYSKSWTTNLYTSIDNQTIWIKNGKSSESIQEFFNYLNSDIALNLPISYLSTSPFAPSDQLEKKEVISALRCAEFLFLKDSSLINYDENKLNRSQLISPKEFLEFLNDKNETDSWIEHLIQYKENNKNLIQLHLALNKFTANYGIENNTNENIYLQVPKDSLAFVFTAQQLFKRNFISDTLQDTMYLKEKLASFQALNGLNTDAKLGKKTMEALLETNYSRYLKGIIALDKLRTFPDSLVGKKLIEINIPSYLLRLYVNDEIINTSKVIIGTQRNQTPLFTSKMKHIVVNPYWNVPYSIASREILPHLKKDVTYLRRKNYSLLDRNRNVILADSIDWSKYSSRNFPFFVRQEPGPSNSLGLVKLIFPNKNSIYIHDTPSKHLFARDERTFSHGCVRTQSPFKLVHDILSAENHKYTDSIDVLKTRPTETYLILNDNFPVTISYRTAGINDSTKQIQFYKDVYEKETDLNTLFKKPSIAL</sequence>
<dbReference type="PANTHER" id="PTHR41533:SF2">
    <property type="entry name" value="BLR7131 PROTEIN"/>
    <property type="match status" value="1"/>
</dbReference>
<dbReference type="GO" id="GO:0009252">
    <property type="term" value="P:peptidoglycan biosynthetic process"/>
    <property type="evidence" value="ECO:0007669"/>
    <property type="project" value="UniProtKB-UniPathway"/>
</dbReference>
<dbReference type="Pfam" id="PF03734">
    <property type="entry name" value="YkuD"/>
    <property type="match status" value="1"/>
</dbReference>
<dbReference type="Gene3D" id="2.40.440.10">
    <property type="entry name" value="L,D-transpeptidase catalytic domain-like"/>
    <property type="match status" value="1"/>
</dbReference>
<feature type="signal peptide" evidence="8">
    <location>
        <begin position="1"/>
        <end position="30"/>
    </location>
</feature>
<evidence type="ECO:0000256" key="7">
    <source>
        <dbReference type="PROSITE-ProRule" id="PRU01373"/>
    </source>
</evidence>
<protein>
    <recommendedName>
        <fullName evidence="9">L,D-TPase catalytic domain-containing protein</fullName>
    </recommendedName>
</protein>
<evidence type="ECO:0000256" key="1">
    <source>
        <dbReference type="ARBA" id="ARBA00004752"/>
    </source>
</evidence>
<dbReference type="SUPFAM" id="SSF141523">
    <property type="entry name" value="L,D-transpeptidase catalytic domain-like"/>
    <property type="match status" value="1"/>
</dbReference>
<dbReference type="PROSITE" id="PS52029">
    <property type="entry name" value="LD_TPASE"/>
    <property type="match status" value="1"/>
</dbReference>
<dbReference type="InterPro" id="IPR052905">
    <property type="entry name" value="LD-transpeptidase_YkuD-like"/>
</dbReference>
<keyword evidence="5 7" id="KW-0573">Peptidoglycan synthesis</keyword>
<comment type="similarity">
    <text evidence="2">Belongs to the YkuD family.</text>
</comment>